<dbReference type="EC" id="6.6.1.1" evidence="2"/>
<name>A0ABU0TF36_9FLAO</name>
<reference evidence="2 3" key="1">
    <citation type="submission" date="2023-07" db="EMBL/GenBank/DDBJ databases">
        <title>Functional and genomic diversity of the sorghum phyllosphere microbiome.</title>
        <authorList>
            <person name="Shade A."/>
        </authorList>
    </citation>
    <scope>NUCLEOTIDE SEQUENCE [LARGE SCALE GENOMIC DNA]</scope>
    <source>
        <strain evidence="2 3">SORGH_AS_1064</strain>
    </source>
</reference>
<dbReference type="PANTHER" id="PTHR30267:SF2">
    <property type="entry name" value="PROTEIN PRKA"/>
    <property type="match status" value="1"/>
</dbReference>
<keyword evidence="2" id="KW-0436">Ligase</keyword>
<accession>A0ABU0TF36</accession>
<gene>
    <name evidence="2" type="ORF">QE404_000825</name>
</gene>
<dbReference type="PANTHER" id="PTHR30267">
    <property type="entry name" value="PROTEIN KINASE PRKA"/>
    <property type="match status" value="1"/>
</dbReference>
<dbReference type="InterPro" id="IPR002078">
    <property type="entry name" value="Sigma_54_int"/>
</dbReference>
<dbReference type="Pfam" id="PF00158">
    <property type="entry name" value="Sigma54_activat"/>
    <property type="match status" value="1"/>
</dbReference>
<dbReference type="SUPFAM" id="SSF52540">
    <property type="entry name" value="P-loop containing nucleoside triphosphate hydrolases"/>
    <property type="match status" value="1"/>
</dbReference>
<dbReference type="GO" id="GO:0016851">
    <property type="term" value="F:magnesium chelatase activity"/>
    <property type="evidence" value="ECO:0007669"/>
    <property type="project" value="UniProtKB-EC"/>
</dbReference>
<dbReference type="InterPro" id="IPR027417">
    <property type="entry name" value="P-loop_NTPase"/>
</dbReference>
<evidence type="ECO:0000313" key="3">
    <source>
        <dbReference type="Proteomes" id="UP001225072"/>
    </source>
</evidence>
<sequence length="491" mass="55817">MITAQNTMKNDTTFKELKNSGYTHKTINEEIQENLIAKIRAKEPVFEGLWGYEDTVVPQLKKALLAGHHINLLGLRGQAKTRIARSMVHLLDEYMPIVKGSEINDSPFQPISKYARDLIAEMGDETPIAWVHRSDRFFEKLATPDVNVADLIGDIDPIKAATLKLPYSDERVLHYGMIPRANRCIFVLNELPDLQARIQVSLFNILQEGDIQIRGFQLRMPLDIQFVFTANPEDYTNRGSIVTPLKDRIGSQIFTHYPQTISLARQITEQEAQVPAEDQSKIHIPDLAKDLLEEVSFAARDSEYVDAKSGVSARLSISAMENLMAAARLRLIESGAERTTVRLLDFLSIVPSITGKIELVYEGEQEGADYVAKILIDKAVMTQFESLFPRISKLEKESIKTPYTDLIKWFNKNQLELHYNDTDEEFYRKLDSIAPLSTVVEENVPDLSPEDQNFCKELVLWALTISKKLDKSENSNAFTFDSAEINPYYRN</sequence>
<evidence type="ECO:0000259" key="1">
    <source>
        <dbReference type="Pfam" id="PF00158"/>
    </source>
</evidence>
<dbReference type="Proteomes" id="UP001225072">
    <property type="component" value="Unassembled WGS sequence"/>
</dbReference>
<comment type="caution">
    <text evidence="2">The sequence shown here is derived from an EMBL/GenBank/DDBJ whole genome shotgun (WGS) entry which is preliminary data.</text>
</comment>
<evidence type="ECO:0000313" key="2">
    <source>
        <dbReference type="EMBL" id="MDQ1095678.1"/>
    </source>
</evidence>
<keyword evidence="3" id="KW-1185">Reference proteome</keyword>
<feature type="domain" description="Sigma-54 factor interaction" evidence="1">
    <location>
        <begin position="174"/>
        <end position="231"/>
    </location>
</feature>
<organism evidence="2 3">
    <name type="scientific">Chryseobacterium camelliae</name>
    <dbReference type="NCBI Taxonomy" id="1265445"/>
    <lineage>
        <taxon>Bacteria</taxon>
        <taxon>Pseudomonadati</taxon>
        <taxon>Bacteroidota</taxon>
        <taxon>Flavobacteriia</taxon>
        <taxon>Flavobacteriales</taxon>
        <taxon>Weeksellaceae</taxon>
        <taxon>Chryseobacterium group</taxon>
        <taxon>Chryseobacterium</taxon>
    </lineage>
</organism>
<protein>
    <submittedName>
        <fullName evidence="2">Magnesium chelatase subunit I</fullName>
        <ecNumber evidence="2">6.6.1.1</ecNumber>
    </submittedName>
</protein>
<dbReference type="Gene3D" id="3.40.50.300">
    <property type="entry name" value="P-loop containing nucleotide triphosphate hydrolases"/>
    <property type="match status" value="1"/>
</dbReference>
<dbReference type="EMBL" id="JAUTAL010000001">
    <property type="protein sequence ID" value="MDQ1095678.1"/>
    <property type="molecule type" value="Genomic_DNA"/>
</dbReference>
<proteinExistence type="predicted"/>